<dbReference type="GO" id="GO:0005524">
    <property type="term" value="F:ATP binding"/>
    <property type="evidence" value="ECO:0007669"/>
    <property type="project" value="UniProtKB-KW"/>
</dbReference>
<keyword evidence="1" id="KW-0067">ATP-binding</keyword>
<name>K1SG06_9ZZZZ</name>
<evidence type="ECO:0000313" key="1">
    <source>
        <dbReference type="EMBL" id="EKC54374.1"/>
    </source>
</evidence>
<comment type="caution">
    <text evidence="1">The sequence shown here is derived from an EMBL/GenBank/DDBJ whole genome shotgun (WGS) entry which is preliminary data.</text>
</comment>
<dbReference type="AlphaFoldDB" id="K1SG06"/>
<dbReference type="InterPro" id="IPR027417">
    <property type="entry name" value="P-loop_NTPase"/>
</dbReference>
<dbReference type="PANTHER" id="PTHR42957">
    <property type="entry name" value="HELICASE MJ1565-RELATED"/>
    <property type="match status" value="1"/>
</dbReference>
<reference evidence="1" key="1">
    <citation type="journal article" date="2013" name="Environ. Microbiol.">
        <title>Microbiota from the distal guts of lean and obese adolescents exhibit partial functional redundancy besides clear differences in community structure.</title>
        <authorList>
            <person name="Ferrer M."/>
            <person name="Ruiz A."/>
            <person name="Lanza F."/>
            <person name="Haange S.B."/>
            <person name="Oberbach A."/>
            <person name="Till H."/>
            <person name="Bargiela R."/>
            <person name="Campoy C."/>
            <person name="Segura M.T."/>
            <person name="Richter M."/>
            <person name="von Bergen M."/>
            <person name="Seifert J."/>
            <person name="Suarez A."/>
        </authorList>
    </citation>
    <scope>NUCLEOTIDE SEQUENCE</scope>
</reference>
<dbReference type="SUPFAM" id="SSF52540">
    <property type="entry name" value="P-loop containing nucleoside triphosphate hydrolases"/>
    <property type="match status" value="1"/>
</dbReference>
<gene>
    <name evidence="1" type="ORF">OBE_12122</name>
</gene>
<proteinExistence type="predicted"/>
<feature type="non-terminal residue" evidence="1">
    <location>
        <position position="1"/>
    </location>
</feature>
<dbReference type="EMBL" id="AJWZ01008341">
    <property type="protein sequence ID" value="EKC54374.1"/>
    <property type="molecule type" value="Genomic_DNA"/>
</dbReference>
<keyword evidence="1" id="KW-0547">Nucleotide-binding</keyword>
<organism evidence="1">
    <name type="scientific">human gut metagenome</name>
    <dbReference type="NCBI Taxonomy" id="408170"/>
    <lineage>
        <taxon>unclassified sequences</taxon>
        <taxon>metagenomes</taxon>
        <taxon>organismal metagenomes</taxon>
    </lineage>
</organism>
<dbReference type="Gene3D" id="3.40.50.300">
    <property type="entry name" value="P-loop containing nucleotide triphosphate hydrolases"/>
    <property type="match status" value="1"/>
</dbReference>
<dbReference type="PANTHER" id="PTHR42957:SF1">
    <property type="entry name" value="HELICASE MJ1565-RELATED"/>
    <property type="match status" value="1"/>
</dbReference>
<dbReference type="InterPro" id="IPR008571">
    <property type="entry name" value="HerA-like"/>
</dbReference>
<accession>K1SG06</accession>
<sequence length="183" mass="20344">PYNVFPTFEDVKRELSNYVNESEYSSDTKGDYKGALETRLQSLNSGIVGNIFKNKPIDDEELFNSNVIIDLSRVGSAETKSLIMGILLIKLNEFRLSENKGMNLPLRHVTVLEEAHNLLRATSNVQSQESSNLAGKSVEMLSAAIAEMRTYGESFIIADQSPSLLDRSAISNTKHKNCNESPE</sequence>
<protein>
    <submittedName>
        <fullName evidence="1">ATP-binding protein</fullName>
    </submittedName>
</protein>